<dbReference type="InterPro" id="IPR011990">
    <property type="entry name" value="TPR-like_helical_dom_sf"/>
</dbReference>
<keyword evidence="4" id="KW-0472">Membrane</keyword>
<dbReference type="InterPro" id="IPR033985">
    <property type="entry name" value="SusD-like_N"/>
</dbReference>
<evidence type="ECO:0000256" key="4">
    <source>
        <dbReference type="ARBA" id="ARBA00023136"/>
    </source>
</evidence>
<name>A0A1M5D821_9BACT</name>
<dbReference type="AlphaFoldDB" id="A0A1M5D821"/>
<dbReference type="Pfam" id="PF07980">
    <property type="entry name" value="SusD_RagB"/>
    <property type="match status" value="1"/>
</dbReference>
<evidence type="ECO:0000256" key="5">
    <source>
        <dbReference type="ARBA" id="ARBA00023237"/>
    </source>
</evidence>
<evidence type="ECO:0000256" key="1">
    <source>
        <dbReference type="ARBA" id="ARBA00004442"/>
    </source>
</evidence>
<dbReference type="SUPFAM" id="SSF48452">
    <property type="entry name" value="TPR-like"/>
    <property type="match status" value="1"/>
</dbReference>
<comment type="similarity">
    <text evidence="2">Belongs to the SusD family.</text>
</comment>
<feature type="signal peptide" evidence="6">
    <location>
        <begin position="1"/>
        <end position="32"/>
    </location>
</feature>
<keyword evidence="10" id="KW-1185">Reference proteome</keyword>
<evidence type="ECO:0000256" key="2">
    <source>
        <dbReference type="ARBA" id="ARBA00006275"/>
    </source>
</evidence>
<reference evidence="9 10" key="1">
    <citation type="submission" date="2016-11" db="EMBL/GenBank/DDBJ databases">
        <authorList>
            <person name="Jaros S."/>
            <person name="Januszkiewicz K."/>
            <person name="Wedrychowicz H."/>
        </authorList>
    </citation>
    <scope>NUCLEOTIDE SEQUENCE [LARGE SCALE GENOMIC DNA]</scope>
    <source>
        <strain evidence="9 10">DSM 21986</strain>
    </source>
</reference>
<feature type="domain" description="SusD-like N-terminal" evidence="8">
    <location>
        <begin position="106"/>
        <end position="237"/>
    </location>
</feature>
<protein>
    <submittedName>
        <fullName evidence="9">Starch-binding associating with outer membrane</fullName>
    </submittedName>
</protein>
<dbReference type="STRING" id="1194090.SAMN05443144_11123"/>
<dbReference type="Gene3D" id="1.25.40.390">
    <property type="match status" value="1"/>
</dbReference>
<evidence type="ECO:0000256" key="3">
    <source>
        <dbReference type="ARBA" id="ARBA00022729"/>
    </source>
</evidence>
<dbReference type="Proteomes" id="UP000184041">
    <property type="component" value="Unassembled WGS sequence"/>
</dbReference>
<gene>
    <name evidence="9" type="ORF">SAMN05443144_11123</name>
</gene>
<evidence type="ECO:0000313" key="9">
    <source>
        <dbReference type="EMBL" id="SHF63015.1"/>
    </source>
</evidence>
<feature type="chain" id="PRO_5009909481" evidence="6">
    <location>
        <begin position="33"/>
        <end position="593"/>
    </location>
</feature>
<keyword evidence="5" id="KW-0998">Cell outer membrane</keyword>
<sequence>MIYKKNKIMIYKITKTTNVVLSSMLLLCIALGITGCDDNFLTTVPSDRVSSATFWSNERDFNTALNGTYNEMTGRDLDPLYFDGATDIGYSHADWRRQHEYVMGRANAQSGWSGGLWSQLYTGISRANEILFQLNEVGGDVLSQEAADRIRGEALFLRGYFYHELLWMFGEVPVFTSVPTVEEARSVSRSSREDVYTRITTDLSEAAGLLPTRAELPSSDYGRATSEAAVAYHARTALYEASWQENHEDNTSRANTLYGTARDMAATVMNDAAYSHITLHPNFRDLFTYSGETSNEIILDYQKVSGQNGWPAWSDFAPKSMGSEVNIAPTRELVDRFPMEDGLSIDDSPMYDDSPPEITYNNGNPAVQTIGMYANRDPRFYGTVLFPGAQFNGIVYNSYPSCSETNAPDGYCSPTGDPIDQSDYNNTYTGYIAMKYVDPQDESSPQNSGLNFIKMRYADVLLMYAEAKVELGELDQSVNDAVQEIRDRVDLPMPQDITTMTQEEAIEFVRNERIIELAWEGLHLADIRRWNTAENVLNGNIHGIEIANDQTGNSFSRLQGQHTRSFDAPRDYLWPIPSNERDLNDNLSQNTGY</sequence>
<dbReference type="Pfam" id="PF14322">
    <property type="entry name" value="SusD-like_3"/>
    <property type="match status" value="1"/>
</dbReference>
<feature type="domain" description="RagB/SusD" evidence="7">
    <location>
        <begin position="310"/>
        <end position="593"/>
    </location>
</feature>
<evidence type="ECO:0000259" key="8">
    <source>
        <dbReference type="Pfam" id="PF14322"/>
    </source>
</evidence>
<proteinExistence type="inferred from homology"/>
<dbReference type="EMBL" id="FQUS01000011">
    <property type="protein sequence ID" value="SHF63015.1"/>
    <property type="molecule type" value="Genomic_DNA"/>
</dbReference>
<comment type="subcellular location">
    <subcellularLocation>
        <location evidence="1">Cell outer membrane</location>
    </subcellularLocation>
</comment>
<accession>A0A1M5D821</accession>
<evidence type="ECO:0000256" key="6">
    <source>
        <dbReference type="SAM" id="SignalP"/>
    </source>
</evidence>
<dbReference type="InterPro" id="IPR012944">
    <property type="entry name" value="SusD_RagB_dom"/>
</dbReference>
<evidence type="ECO:0000313" key="10">
    <source>
        <dbReference type="Proteomes" id="UP000184041"/>
    </source>
</evidence>
<keyword evidence="3 6" id="KW-0732">Signal</keyword>
<dbReference type="GO" id="GO:0009279">
    <property type="term" value="C:cell outer membrane"/>
    <property type="evidence" value="ECO:0007669"/>
    <property type="project" value="UniProtKB-SubCell"/>
</dbReference>
<evidence type="ECO:0000259" key="7">
    <source>
        <dbReference type="Pfam" id="PF07980"/>
    </source>
</evidence>
<organism evidence="9 10">
    <name type="scientific">Fodinibius roseus</name>
    <dbReference type="NCBI Taxonomy" id="1194090"/>
    <lineage>
        <taxon>Bacteria</taxon>
        <taxon>Pseudomonadati</taxon>
        <taxon>Balneolota</taxon>
        <taxon>Balneolia</taxon>
        <taxon>Balneolales</taxon>
        <taxon>Balneolaceae</taxon>
        <taxon>Fodinibius</taxon>
    </lineage>
</organism>